<evidence type="ECO:0000259" key="6">
    <source>
        <dbReference type="PROSITE" id="PS50835"/>
    </source>
</evidence>
<name>A0ABY7ECY8_MYAAR</name>
<dbReference type="SUPFAM" id="SSF48726">
    <property type="entry name" value="Immunoglobulin"/>
    <property type="match status" value="2"/>
</dbReference>
<gene>
    <name evidence="7" type="ORF">MAR_021628</name>
</gene>
<sequence length="201" mass="21318">GITTVSVVFPAGSSVSVIENTTRQFRCETSAGNPQATMEWYKDNGTPDRTDDTLIISGTETDTRASGTVIVTIGKLTLTAHRNDQEVRVYCRANNGGDWQYSSSVVLDVQYEPSTPTVTSHIRVISGRSMTLTCSSTGNPSPTYTWTYPGGGPHSGPTLTLASVLQTHTGGVTCTSINTLSPTGGKAVDKIQQTTISLQVL</sequence>
<dbReference type="InterPro" id="IPR036179">
    <property type="entry name" value="Ig-like_dom_sf"/>
</dbReference>
<feature type="domain" description="Ig-like" evidence="6">
    <location>
        <begin position="113"/>
        <end position="197"/>
    </location>
</feature>
<evidence type="ECO:0000256" key="2">
    <source>
        <dbReference type="ARBA" id="ARBA00023136"/>
    </source>
</evidence>
<organism evidence="7 8">
    <name type="scientific">Mya arenaria</name>
    <name type="common">Soft-shell clam</name>
    <dbReference type="NCBI Taxonomy" id="6604"/>
    <lineage>
        <taxon>Eukaryota</taxon>
        <taxon>Metazoa</taxon>
        <taxon>Spiralia</taxon>
        <taxon>Lophotrochozoa</taxon>
        <taxon>Mollusca</taxon>
        <taxon>Bivalvia</taxon>
        <taxon>Autobranchia</taxon>
        <taxon>Heteroconchia</taxon>
        <taxon>Euheterodonta</taxon>
        <taxon>Imparidentia</taxon>
        <taxon>Neoheterodontei</taxon>
        <taxon>Myida</taxon>
        <taxon>Myoidea</taxon>
        <taxon>Myidae</taxon>
        <taxon>Mya</taxon>
    </lineage>
</organism>
<dbReference type="InterPro" id="IPR007110">
    <property type="entry name" value="Ig-like_dom"/>
</dbReference>
<feature type="non-terminal residue" evidence="7">
    <location>
        <position position="201"/>
    </location>
</feature>
<keyword evidence="4" id="KW-0325">Glycoprotein</keyword>
<dbReference type="Pfam" id="PF08205">
    <property type="entry name" value="C2-set_2"/>
    <property type="match status" value="1"/>
</dbReference>
<dbReference type="InterPro" id="IPR003599">
    <property type="entry name" value="Ig_sub"/>
</dbReference>
<dbReference type="InterPro" id="IPR013783">
    <property type="entry name" value="Ig-like_fold"/>
</dbReference>
<protein>
    <submittedName>
        <fullName evidence="7">CADM2-like protein</fullName>
    </submittedName>
</protein>
<evidence type="ECO:0000256" key="4">
    <source>
        <dbReference type="ARBA" id="ARBA00023180"/>
    </source>
</evidence>
<feature type="domain" description="Ig-like" evidence="6">
    <location>
        <begin position="10"/>
        <end position="108"/>
    </location>
</feature>
<evidence type="ECO:0000256" key="3">
    <source>
        <dbReference type="ARBA" id="ARBA00023157"/>
    </source>
</evidence>
<keyword evidence="8" id="KW-1185">Reference proteome</keyword>
<dbReference type="EMBL" id="CP111016">
    <property type="protein sequence ID" value="WAR06259.1"/>
    <property type="molecule type" value="Genomic_DNA"/>
</dbReference>
<keyword evidence="5" id="KW-0393">Immunoglobulin domain</keyword>
<accession>A0ABY7ECY8</accession>
<comment type="subcellular location">
    <subcellularLocation>
        <location evidence="1">Membrane</location>
        <topology evidence="1">Single-pass type I membrane protein</topology>
    </subcellularLocation>
</comment>
<dbReference type="InterPro" id="IPR003598">
    <property type="entry name" value="Ig_sub2"/>
</dbReference>
<dbReference type="SMART" id="SM00408">
    <property type="entry name" value="IGc2"/>
    <property type="match status" value="2"/>
</dbReference>
<dbReference type="InterPro" id="IPR013162">
    <property type="entry name" value="CD80_C2-set"/>
</dbReference>
<reference evidence="7" key="1">
    <citation type="submission" date="2022-11" db="EMBL/GenBank/DDBJ databases">
        <title>Centuries of genome instability and evolution in soft-shell clam transmissible cancer (bioRxiv).</title>
        <authorList>
            <person name="Hart S.F.M."/>
            <person name="Yonemitsu M.A."/>
            <person name="Giersch R.M."/>
            <person name="Beal B.F."/>
            <person name="Arriagada G."/>
            <person name="Davis B.W."/>
            <person name="Ostrander E.A."/>
            <person name="Goff S.P."/>
            <person name="Metzger M.J."/>
        </authorList>
    </citation>
    <scope>NUCLEOTIDE SEQUENCE</scope>
    <source>
        <strain evidence="7">MELC-2E11</strain>
        <tissue evidence="7">Siphon/mantle</tissue>
    </source>
</reference>
<dbReference type="Proteomes" id="UP001164746">
    <property type="component" value="Chromosome 5"/>
</dbReference>
<evidence type="ECO:0000313" key="8">
    <source>
        <dbReference type="Proteomes" id="UP001164746"/>
    </source>
</evidence>
<dbReference type="Pfam" id="PF13927">
    <property type="entry name" value="Ig_3"/>
    <property type="match status" value="1"/>
</dbReference>
<evidence type="ECO:0000313" key="7">
    <source>
        <dbReference type="EMBL" id="WAR06259.1"/>
    </source>
</evidence>
<keyword evidence="3" id="KW-1015">Disulfide bond</keyword>
<dbReference type="PROSITE" id="PS50835">
    <property type="entry name" value="IG_LIKE"/>
    <property type="match status" value="2"/>
</dbReference>
<dbReference type="PANTHER" id="PTHR11640">
    <property type="entry name" value="NEPHRIN"/>
    <property type="match status" value="1"/>
</dbReference>
<dbReference type="SMART" id="SM00409">
    <property type="entry name" value="IG"/>
    <property type="match status" value="2"/>
</dbReference>
<evidence type="ECO:0000256" key="5">
    <source>
        <dbReference type="ARBA" id="ARBA00023319"/>
    </source>
</evidence>
<feature type="non-terminal residue" evidence="7">
    <location>
        <position position="1"/>
    </location>
</feature>
<evidence type="ECO:0000256" key="1">
    <source>
        <dbReference type="ARBA" id="ARBA00004479"/>
    </source>
</evidence>
<dbReference type="Gene3D" id="2.60.40.10">
    <property type="entry name" value="Immunoglobulins"/>
    <property type="match status" value="2"/>
</dbReference>
<dbReference type="InterPro" id="IPR051275">
    <property type="entry name" value="Cell_adhesion_signaling"/>
</dbReference>
<dbReference type="PANTHER" id="PTHR11640:SF31">
    <property type="entry name" value="IRREGULAR CHIASM C-ROUGHEST PROTEIN-RELATED"/>
    <property type="match status" value="1"/>
</dbReference>
<keyword evidence="2" id="KW-0472">Membrane</keyword>
<proteinExistence type="predicted"/>